<reference evidence="2 3" key="2">
    <citation type="journal article" date="2014" name="J. Gen. Appl. Microbiol.">
        <title>The early diverging ascomycetous budding yeast Saitoella complicata has three histone deacetylases belonging to the Clr6, Hos2, and Rpd3 lineages.</title>
        <authorList>
            <person name="Nishida H."/>
            <person name="Matsumoto T."/>
            <person name="Kondo S."/>
            <person name="Hamamoto M."/>
            <person name="Yoshikawa H."/>
        </authorList>
    </citation>
    <scope>NUCLEOTIDE SEQUENCE [LARGE SCALE GENOMIC DNA]</scope>
    <source>
        <strain evidence="2 3">NRRL Y-17804</strain>
    </source>
</reference>
<evidence type="ECO:0000256" key="1">
    <source>
        <dbReference type="SAM" id="MobiDB-lite"/>
    </source>
</evidence>
<accession>A0A0E9NNS3</accession>
<protein>
    <submittedName>
        <fullName evidence="2">Uncharacterized protein</fullName>
    </submittedName>
</protein>
<dbReference type="Proteomes" id="UP000033140">
    <property type="component" value="Unassembled WGS sequence"/>
</dbReference>
<name>A0A0E9NNS3_SAICN</name>
<sequence>MNYSKHQVHSLHPTPELNQLPEDIPRSLRVASTKTSSNKKKAISNTSLSTSIDNKKTPMHPYPSVWYSKFFGVFSLTLLSFSY</sequence>
<proteinExistence type="predicted"/>
<evidence type="ECO:0000313" key="3">
    <source>
        <dbReference type="Proteomes" id="UP000033140"/>
    </source>
</evidence>
<comment type="caution">
    <text evidence="2">The sequence shown here is derived from an EMBL/GenBank/DDBJ whole genome shotgun (WGS) entry which is preliminary data.</text>
</comment>
<evidence type="ECO:0000313" key="2">
    <source>
        <dbReference type="EMBL" id="GAO51527.1"/>
    </source>
</evidence>
<dbReference type="AlphaFoldDB" id="A0A0E9NNS3"/>
<reference evidence="2 3" key="3">
    <citation type="journal article" date="2015" name="Genome Announc.">
        <title>Draft Genome Sequence of the Archiascomycetous Yeast Saitoella complicata.</title>
        <authorList>
            <person name="Yamauchi K."/>
            <person name="Kondo S."/>
            <person name="Hamamoto M."/>
            <person name="Takahashi Y."/>
            <person name="Ogura Y."/>
            <person name="Hayashi T."/>
            <person name="Nishida H."/>
        </authorList>
    </citation>
    <scope>NUCLEOTIDE SEQUENCE [LARGE SCALE GENOMIC DNA]</scope>
    <source>
        <strain evidence="2 3">NRRL Y-17804</strain>
    </source>
</reference>
<organism evidence="2 3">
    <name type="scientific">Saitoella complicata (strain BCRC 22490 / CBS 7301 / JCM 7358 / NBRC 10748 / NRRL Y-17804)</name>
    <dbReference type="NCBI Taxonomy" id="698492"/>
    <lineage>
        <taxon>Eukaryota</taxon>
        <taxon>Fungi</taxon>
        <taxon>Dikarya</taxon>
        <taxon>Ascomycota</taxon>
        <taxon>Taphrinomycotina</taxon>
        <taxon>Taphrinomycotina incertae sedis</taxon>
        <taxon>Saitoella</taxon>
    </lineage>
</organism>
<dbReference type="EMBL" id="BACD03000047">
    <property type="protein sequence ID" value="GAO51527.1"/>
    <property type="molecule type" value="Genomic_DNA"/>
</dbReference>
<keyword evidence="3" id="KW-1185">Reference proteome</keyword>
<feature type="region of interest" description="Disordered" evidence="1">
    <location>
        <begin position="1"/>
        <end position="54"/>
    </location>
</feature>
<gene>
    <name evidence="2" type="ORF">G7K_5626-t1</name>
</gene>
<reference evidence="2 3" key="1">
    <citation type="journal article" date="2011" name="J. Gen. Appl. Microbiol.">
        <title>Draft genome sequencing of the enigmatic yeast Saitoella complicata.</title>
        <authorList>
            <person name="Nishida H."/>
            <person name="Hamamoto M."/>
            <person name="Sugiyama J."/>
        </authorList>
    </citation>
    <scope>NUCLEOTIDE SEQUENCE [LARGE SCALE GENOMIC DNA]</scope>
    <source>
        <strain evidence="2 3">NRRL Y-17804</strain>
    </source>
</reference>